<evidence type="ECO:0000256" key="5">
    <source>
        <dbReference type="ARBA" id="ARBA00022840"/>
    </source>
</evidence>
<dbReference type="PROSITE" id="PS00211">
    <property type="entry name" value="ABC_TRANSPORTER_1"/>
    <property type="match status" value="1"/>
</dbReference>
<sequence length="324" mass="34277">MLVLEGIERSFGGRRVLQDVGFTVQRGRLTGFVGGNGAGKTTTMRIVLGVLAADAGTVTLDGTPLDAGRRRRFGYMPEERGLYPKMKVAEQLTYLARLHGWDAEAAARRAGDLLERLGLAERAGDPVETLSLGNQQRAQIAAALVHGPEVLVLDEPFSGLDPLAVDVVLGVLSDTAASGVPVLFSSHQLDLVERLCDDMVIIAGGRIRAAGAREELRERYGTRRHELVAAGDVGWLRQVPGVRVESFSGGSALFEADEATAQEVLRTALARGPVTTFAPVVPTLGEIFREVVAGPQDAGSDLGTGPAPDGTAAPVRPSLQEVSR</sequence>
<keyword evidence="10" id="KW-1185">Reference proteome</keyword>
<protein>
    <submittedName>
        <fullName evidence="9">ABC-2 type transport system ATP-binding protein</fullName>
    </submittedName>
</protein>
<dbReference type="RefSeq" id="WP_090032903.1">
    <property type="nucleotide sequence ID" value="NZ_BONM01000001.1"/>
</dbReference>
<keyword evidence="5 9" id="KW-0067">ATP-binding</keyword>
<keyword evidence="4" id="KW-0547">Nucleotide-binding</keyword>
<comment type="similarity">
    <text evidence="2">Belongs to the ABC transporter superfamily.</text>
</comment>
<evidence type="ECO:0000256" key="2">
    <source>
        <dbReference type="ARBA" id="ARBA00005417"/>
    </source>
</evidence>
<keyword evidence="6" id="KW-0046">Antibiotic resistance</keyword>
<gene>
    <name evidence="9" type="ORF">SAMN05421867_108111</name>
</gene>
<evidence type="ECO:0000256" key="7">
    <source>
        <dbReference type="SAM" id="MobiDB-lite"/>
    </source>
</evidence>
<evidence type="ECO:0000256" key="6">
    <source>
        <dbReference type="ARBA" id="ARBA00023251"/>
    </source>
</evidence>
<evidence type="ECO:0000256" key="4">
    <source>
        <dbReference type="ARBA" id="ARBA00022741"/>
    </source>
</evidence>
<evidence type="ECO:0000256" key="3">
    <source>
        <dbReference type="ARBA" id="ARBA00022448"/>
    </source>
</evidence>
<evidence type="ECO:0000313" key="9">
    <source>
        <dbReference type="EMBL" id="SFB15711.1"/>
    </source>
</evidence>
<dbReference type="Pfam" id="PF13732">
    <property type="entry name" value="DrrA1-3_C"/>
    <property type="match status" value="1"/>
</dbReference>
<dbReference type="PANTHER" id="PTHR42711">
    <property type="entry name" value="ABC TRANSPORTER ATP-BINDING PROTEIN"/>
    <property type="match status" value="1"/>
</dbReference>
<comment type="subcellular location">
    <subcellularLocation>
        <location evidence="1">Cell membrane</location>
        <topology evidence="1">Peripheral membrane protein</topology>
    </subcellularLocation>
</comment>
<dbReference type="PROSITE" id="PS50893">
    <property type="entry name" value="ABC_TRANSPORTER_2"/>
    <property type="match status" value="1"/>
</dbReference>
<dbReference type="InterPro" id="IPR025302">
    <property type="entry name" value="DrrA1/2-like_C"/>
</dbReference>
<dbReference type="GO" id="GO:0016887">
    <property type="term" value="F:ATP hydrolysis activity"/>
    <property type="evidence" value="ECO:0007669"/>
    <property type="project" value="InterPro"/>
</dbReference>
<keyword evidence="3" id="KW-0813">Transport</keyword>
<dbReference type="EMBL" id="FOKA01000008">
    <property type="protein sequence ID" value="SFB15711.1"/>
    <property type="molecule type" value="Genomic_DNA"/>
</dbReference>
<dbReference type="AlphaFoldDB" id="A0A1I0YR80"/>
<dbReference type="InterPro" id="IPR003593">
    <property type="entry name" value="AAA+_ATPase"/>
</dbReference>
<dbReference type="SMART" id="SM00382">
    <property type="entry name" value="AAA"/>
    <property type="match status" value="1"/>
</dbReference>
<evidence type="ECO:0000313" key="10">
    <source>
        <dbReference type="Proteomes" id="UP000199012"/>
    </source>
</evidence>
<evidence type="ECO:0000259" key="8">
    <source>
        <dbReference type="PROSITE" id="PS50893"/>
    </source>
</evidence>
<feature type="region of interest" description="Disordered" evidence="7">
    <location>
        <begin position="295"/>
        <end position="324"/>
    </location>
</feature>
<dbReference type="GO" id="GO:0005524">
    <property type="term" value="F:ATP binding"/>
    <property type="evidence" value="ECO:0007669"/>
    <property type="project" value="UniProtKB-KW"/>
</dbReference>
<dbReference type="PANTHER" id="PTHR42711:SF5">
    <property type="entry name" value="ABC TRANSPORTER ATP-BINDING PROTEIN NATA"/>
    <property type="match status" value="1"/>
</dbReference>
<feature type="domain" description="ABC transporter" evidence="8">
    <location>
        <begin position="2"/>
        <end position="229"/>
    </location>
</feature>
<dbReference type="Proteomes" id="UP000199012">
    <property type="component" value="Unassembled WGS sequence"/>
</dbReference>
<accession>A0A1I0YR80</accession>
<dbReference type="InterPro" id="IPR003439">
    <property type="entry name" value="ABC_transporter-like_ATP-bd"/>
</dbReference>
<dbReference type="GO" id="GO:0005886">
    <property type="term" value="C:plasma membrane"/>
    <property type="evidence" value="ECO:0007669"/>
    <property type="project" value="UniProtKB-SubCell"/>
</dbReference>
<proteinExistence type="inferred from homology"/>
<organism evidence="9 10">
    <name type="scientific">Cellulomonas marina</name>
    <dbReference type="NCBI Taxonomy" id="988821"/>
    <lineage>
        <taxon>Bacteria</taxon>
        <taxon>Bacillati</taxon>
        <taxon>Actinomycetota</taxon>
        <taxon>Actinomycetes</taxon>
        <taxon>Micrococcales</taxon>
        <taxon>Cellulomonadaceae</taxon>
        <taxon>Cellulomonas</taxon>
    </lineage>
</organism>
<name>A0A1I0YR80_9CELL</name>
<dbReference type="OrthoDB" id="9804819at2"/>
<dbReference type="SUPFAM" id="SSF52540">
    <property type="entry name" value="P-loop containing nucleoside triphosphate hydrolases"/>
    <property type="match status" value="1"/>
</dbReference>
<evidence type="ECO:0000256" key="1">
    <source>
        <dbReference type="ARBA" id="ARBA00004202"/>
    </source>
</evidence>
<dbReference type="InterPro" id="IPR027417">
    <property type="entry name" value="P-loop_NTPase"/>
</dbReference>
<dbReference type="InterPro" id="IPR017871">
    <property type="entry name" value="ABC_transporter-like_CS"/>
</dbReference>
<dbReference type="GO" id="GO:0046677">
    <property type="term" value="P:response to antibiotic"/>
    <property type="evidence" value="ECO:0007669"/>
    <property type="project" value="UniProtKB-KW"/>
</dbReference>
<reference evidence="9 10" key="1">
    <citation type="submission" date="2016-10" db="EMBL/GenBank/DDBJ databases">
        <authorList>
            <person name="de Groot N.N."/>
        </authorList>
    </citation>
    <scope>NUCLEOTIDE SEQUENCE [LARGE SCALE GENOMIC DNA]</scope>
    <source>
        <strain evidence="9 10">CGMCC 4.6945</strain>
    </source>
</reference>
<dbReference type="Gene3D" id="3.40.50.300">
    <property type="entry name" value="P-loop containing nucleotide triphosphate hydrolases"/>
    <property type="match status" value="1"/>
</dbReference>
<dbReference type="InterPro" id="IPR050763">
    <property type="entry name" value="ABC_transporter_ATP-binding"/>
</dbReference>
<dbReference type="Pfam" id="PF00005">
    <property type="entry name" value="ABC_tran"/>
    <property type="match status" value="1"/>
</dbReference>
<dbReference type="STRING" id="988821.SAMN05421867_108111"/>